<name>A0A1Y5Q029_9SPHN</name>
<proteinExistence type="predicted"/>
<feature type="region of interest" description="Disordered" evidence="1">
    <location>
        <begin position="1"/>
        <end position="20"/>
    </location>
</feature>
<accession>A0A1Y5Q029</accession>
<reference evidence="2" key="1">
    <citation type="submission" date="2016-03" db="EMBL/GenBank/DDBJ databases">
        <authorList>
            <person name="Ploux O."/>
        </authorList>
    </citation>
    <scope>NUCLEOTIDE SEQUENCE</scope>
    <source>
        <strain evidence="2">UC10</strain>
    </source>
</reference>
<feature type="compositionally biased region" description="Basic and acidic residues" evidence="1">
    <location>
        <begin position="1"/>
        <end position="16"/>
    </location>
</feature>
<sequence length="47" mass="5641">MRDRKPHPETRPDRPAKPPVPLCRYEELAMRENRLREEKAAKRETDA</sequence>
<protein>
    <submittedName>
        <fullName evidence="2">Uncharacterized protein</fullName>
    </submittedName>
</protein>
<dbReference type="RefSeq" id="WP_295321038.1">
    <property type="nucleotide sequence ID" value="NZ_LT598653.1"/>
</dbReference>
<dbReference type="EMBL" id="LT598653">
    <property type="protein sequence ID" value="SBV34276.1"/>
    <property type="molecule type" value="Genomic_DNA"/>
</dbReference>
<dbReference type="AlphaFoldDB" id="A0A1Y5Q029"/>
<organism evidence="2">
    <name type="scientific">uncultured Sphingopyxis sp</name>
    <dbReference type="NCBI Taxonomy" id="310581"/>
    <lineage>
        <taxon>Bacteria</taxon>
        <taxon>Pseudomonadati</taxon>
        <taxon>Pseudomonadota</taxon>
        <taxon>Alphaproteobacteria</taxon>
        <taxon>Sphingomonadales</taxon>
        <taxon>Sphingomonadaceae</taxon>
        <taxon>Sphingopyxis</taxon>
        <taxon>environmental samples</taxon>
    </lineage>
</organism>
<evidence type="ECO:0000313" key="2">
    <source>
        <dbReference type="EMBL" id="SBV34276.1"/>
    </source>
</evidence>
<gene>
    <name evidence="2" type="ORF">SPPYR_3156</name>
</gene>
<dbReference type="KEGG" id="sphu:SPPYR_3156"/>
<evidence type="ECO:0000256" key="1">
    <source>
        <dbReference type="SAM" id="MobiDB-lite"/>
    </source>
</evidence>